<proteinExistence type="predicted"/>
<gene>
    <name evidence="1" type="ORF">J2Z69_000822</name>
</gene>
<accession>A0ABS4JDL2</accession>
<organism evidence="1 2">
    <name type="scientific">Paenibacillus shirakamiensis</name>
    <dbReference type="NCBI Taxonomy" id="1265935"/>
    <lineage>
        <taxon>Bacteria</taxon>
        <taxon>Bacillati</taxon>
        <taxon>Bacillota</taxon>
        <taxon>Bacilli</taxon>
        <taxon>Bacillales</taxon>
        <taxon>Paenibacillaceae</taxon>
        <taxon>Paenibacillus</taxon>
    </lineage>
</organism>
<reference evidence="1 2" key="1">
    <citation type="submission" date="2021-03" db="EMBL/GenBank/DDBJ databases">
        <title>Genomic Encyclopedia of Type Strains, Phase IV (KMG-IV): sequencing the most valuable type-strain genomes for metagenomic binning, comparative biology and taxonomic classification.</title>
        <authorList>
            <person name="Goeker M."/>
        </authorList>
    </citation>
    <scope>NUCLEOTIDE SEQUENCE [LARGE SCALE GENOMIC DNA]</scope>
    <source>
        <strain evidence="1 2">DSM 26806</strain>
    </source>
</reference>
<keyword evidence="2" id="KW-1185">Reference proteome</keyword>
<dbReference type="EMBL" id="JAGGLD010000001">
    <property type="protein sequence ID" value="MBP1999803.1"/>
    <property type="molecule type" value="Genomic_DNA"/>
</dbReference>
<name>A0ABS4JDL2_9BACL</name>
<sequence>MSSVLSKIIAALLAVLLLYFVPAVQFAQREENTEQLTAYSSVTEFVDAVRNKGFISPSMYESFMQEIERGGRVYTVTMEHQHKKYQPEYADSADPLTFKGSYTIQYDNREIKDILSTLYPEGLDNREGDLRTYKLQSGDYFKVSIQVLGKSSMNILTGYIYGIIEDNSRVLLYGGMVQNEDY</sequence>
<evidence type="ECO:0000313" key="1">
    <source>
        <dbReference type="EMBL" id="MBP1999803.1"/>
    </source>
</evidence>
<evidence type="ECO:0008006" key="3">
    <source>
        <dbReference type="Google" id="ProtNLM"/>
    </source>
</evidence>
<protein>
    <recommendedName>
        <fullName evidence="3">DUF4251 domain-containing protein</fullName>
    </recommendedName>
</protein>
<evidence type="ECO:0000313" key="2">
    <source>
        <dbReference type="Proteomes" id="UP001519288"/>
    </source>
</evidence>
<comment type="caution">
    <text evidence="1">The sequence shown here is derived from an EMBL/GenBank/DDBJ whole genome shotgun (WGS) entry which is preliminary data.</text>
</comment>
<dbReference type="Proteomes" id="UP001519288">
    <property type="component" value="Unassembled WGS sequence"/>
</dbReference>
<dbReference type="RefSeq" id="WP_209859363.1">
    <property type="nucleotide sequence ID" value="NZ_JAGGLD010000001.1"/>
</dbReference>